<proteinExistence type="inferred from homology"/>
<dbReference type="AlphaFoldDB" id="A0A7H9EIV8"/>
<reference evidence="3 4" key="1">
    <citation type="submission" date="2020-01" db="EMBL/GenBank/DDBJ databases">
        <title>Complete and circular genome sequences of six lactobacillus isolates from horses.</title>
        <authorList>
            <person name="Hassan H.M."/>
        </authorList>
    </citation>
    <scope>NUCLEOTIDE SEQUENCE [LARGE SCALE GENOMIC DNA]</scope>
    <source>
        <strain evidence="3 4">1A</strain>
    </source>
</reference>
<dbReference type="InterPro" id="IPR024654">
    <property type="entry name" value="Calcineurin-like_PHP_lpxH"/>
</dbReference>
<feature type="domain" description="Calcineurin-like phosphoesterase" evidence="2">
    <location>
        <begin position="21"/>
        <end position="156"/>
    </location>
</feature>
<gene>
    <name evidence="3" type="ORF">GTO87_02420</name>
</gene>
<dbReference type="RefSeq" id="WP_180849398.1">
    <property type="nucleotide sequence ID" value="NZ_CP047418.1"/>
</dbReference>
<evidence type="ECO:0000313" key="4">
    <source>
        <dbReference type="Proteomes" id="UP000510886"/>
    </source>
</evidence>
<organism evidence="3 4">
    <name type="scientific">Ligilactobacillus saerimneri</name>
    <dbReference type="NCBI Taxonomy" id="228229"/>
    <lineage>
        <taxon>Bacteria</taxon>
        <taxon>Bacillati</taxon>
        <taxon>Bacillota</taxon>
        <taxon>Bacilli</taxon>
        <taxon>Lactobacillales</taxon>
        <taxon>Lactobacillaceae</taxon>
        <taxon>Ligilactobacillus</taxon>
    </lineage>
</organism>
<dbReference type="InterPro" id="IPR029052">
    <property type="entry name" value="Metallo-depent_PP-like"/>
</dbReference>
<evidence type="ECO:0000259" key="2">
    <source>
        <dbReference type="Pfam" id="PF12850"/>
    </source>
</evidence>
<name>A0A7H9EIV8_9LACO</name>
<dbReference type="Pfam" id="PF12850">
    <property type="entry name" value="Metallophos_2"/>
    <property type="match status" value="1"/>
</dbReference>
<dbReference type="KEGG" id="lsw:GTO87_02420"/>
<comment type="similarity">
    <text evidence="1">Belongs to the metallophosphoesterase superfamily. YfcE family.</text>
</comment>
<dbReference type="Gene3D" id="3.60.21.10">
    <property type="match status" value="1"/>
</dbReference>
<accession>A0A7H9EIV8</accession>
<dbReference type="Proteomes" id="UP000510886">
    <property type="component" value="Chromosome"/>
</dbReference>
<protein>
    <submittedName>
        <fullName evidence="3">Metallophosphatase</fullName>
    </submittedName>
</protein>
<evidence type="ECO:0000313" key="3">
    <source>
        <dbReference type="EMBL" id="QLL77574.1"/>
    </source>
</evidence>
<sequence>MDFFTADTHFFHPGIVHNARFADRHFLTIGEMNEQIVNSWNATVAPTDQVYHLGDIALISTEAAELARLLSLLLRLNGNICFIKGNHDNQTLFKYLAKHNITVNGKPKFTFHEVGIRLKFAKYQFFLTHYPMIVGPAKNRINLHGHIHNRAVNMAENINVGVDSPEKDYLHWSIPFGTPFSRDDIVMMVTEKKIDYQKRR</sequence>
<dbReference type="EMBL" id="CP047418">
    <property type="protein sequence ID" value="QLL77574.1"/>
    <property type="molecule type" value="Genomic_DNA"/>
</dbReference>
<dbReference type="SUPFAM" id="SSF56300">
    <property type="entry name" value="Metallo-dependent phosphatases"/>
    <property type="match status" value="1"/>
</dbReference>
<evidence type="ECO:0000256" key="1">
    <source>
        <dbReference type="ARBA" id="ARBA00008950"/>
    </source>
</evidence>